<evidence type="ECO:0000256" key="2">
    <source>
        <dbReference type="SAM" id="SignalP"/>
    </source>
</evidence>
<keyword evidence="4" id="KW-1185">Reference proteome</keyword>
<dbReference type="Proteomes" id="UP001273166">
    <property type="component" value="Unassembled WGS sequence"/>
</dbReference>
<dbReference type="GeneID" id="87883772"/>
<dbReference type="EMBL" id="JAUDZG010000004">
    <property type="protein sequence ID" value="KAK3305039.1"/>
    <property type="molecule type" value="Genomic_DNA"/>
</dbReference>
<keyword evidence="2" id="KW-0732">Signal</keyword>
<evidence type="ECO:0008006" key="5">
    <source>
        <dbReference type="Google" id="ProtNLM"/>
    </source>
</evidence>
<sequence length="282" mass="30396">MSLWEWLTHARAVHKWALPGLAPCLLCGHLCAPGPGLRRHFATQHRDKLGERFNCAACLASTVPAGEAQGTYDFEELLRHGVDKHPLGQLAADGAGGKRKRDGGMSGEHTAPAAKRTKGDGDGKHPALAARRTESDGDGDRKCPAPAARHTESDGERECPALPANRKRAAGHKVAYRKELSPVAIYNADSDPCEDVIICASTINEQQTCHFTKNLIGSSAALDSEFLGNVDPALLAPWRPASAVHHTAAMLSDLPTPEALRRPRRYRGPLPWLSRRILVTGS</sequence>
<reference evidence="3" key="2">
    <citation type="submission" date="2023-06" db="EMBL/GenBank/DDBJ databases">
        <authorList>
            <consortium name="Lawrence Berkeley National Laboratory"/>
            <person name="Mondo S.J."/>
            <person name="Hensen N."/>
            <person name="Bonometti L."/>
            <person name="Westerberg I."/>
            <person name="Brannstrom I.O."/>
            <person name="Guillou S."/>
            <person name="Cros-Aarteil S."/>
            <person name="Calhoun S."/>
            <person name="Haridas S."/>
            <person name="Kuo A."/>
            <person name="Pangilinan J."/>
            <person name="Riley R."/>
            <person name="Labutti K."/>
            <person name="Andreopoulos B."/>
            <person name="Lipzen A."/>
            <person name="Chen C."/>
            <person name="Yanf M."/>
            <person name="Daum C."/>
            <person name="Ng V."/>
            <person name="Clum A."/>
            <person name="Steindorff A."/>
            <person name="Ohm R."/>
            <person name="Martin F."/>
            <person name="Silar P."/>
            <person name="Natvig D."/>
            <person name="Lalanne C."/>
            <person name="Gautier V."/>
            <person name="Ament-Velasquez S.L."/>
            <person name="Kruys A."/>
            <person name="Hutchinson M.I."/>
            <person name="Powell A.J."/>
            <person name="Barry K."/>
            <person name="Miller A.N."/>
            <person name="Grigoriev I.V."/>
            <person name="Debuchy R."/>
            <person name="Gladieux P."/>
            <person name="Thoren M.H."/>
            <person name="Johannesson H."/>
        </authorList>
    </citation>
    <scope>NUCLEOTIDE SEQUENCE</scope>
    <source>
        <strain evidence="3">CBS 333.67</strain>
    </source>
</reference>
<feature type="chain" id="PRO_5042459130" description="C2H2-type domain-containing protein" evidence="2">
    <location>
        <begin position="18"/>
        <end position="282"/>
    </location>
</feature>
<evidence type="ECO:0000313" key="4">
    <source>
        <dbReference type="Proteomes" id="UP001273166"/>
    </source>
</evidence>
<organism evidence="3 4">
    <name type="scientific">Chaetomium strumarium</name>
    <dbReference type="NCBI Taxonomy" id="1170767"/>
    <lineage>
        <taxon>Eukaryota</taxon>
        <taxon>Fungi</taxon>
        <taxon>Dikarya</taxon>
        <taxon>Ascomycota</taxon>
        <taxon>Pezizomycotina</taxon>
        <taxon>Sordariomycetes</taxon>
        <taxon>Sordariomycetidae</taxon>
        <taxon>Sordariales</taxon>
        <taxon>Chaetomiaceae</taxon>
        <taxon>Chaetomium</taxon>
    </lineage>
</organism>
<feature type="region of interest" description="Disordered" evidence="1">
    <location>
        <begin position="85"/>
        <end position="160"/>
    </location>
</feature>
<gene>
    <name evidence="3" type="ORF">B0T15DRAFT_398302</name>
</gene>
<protein>
    <recommendedName>
        <fullName evidence="5">C2H2-type domain-containing protein</fullName>
    </recommendedName>
</protein>
<name>A0AAJ0GRZ6_9PEZI</name>
<comment type="caution">
    <text evidence="3">The sequence shown here is derived from an EMBL/GenBank/DDBJ whole genome shotgun (WGS) entry which is preliminary data.</text>
</comment>
<proteinExistence type="predicted"/>
<evidence type="ECO:0000256" key="1">
    <source>
        <dbReference type="SAM" id="MobiDB-lite"/>
    </source>
</evidence>
<accession>A0AAJ0GRZ6</accession>
<evidence type="ECO:0000313" key="3">
    <source>
        <dbReference type="EMBL" id="KAK3305039.1"/>
    </source>
</evidence>
<feature type="signal peptide" evidence="2">
    <location>
        <begin position="1"/>
        <end position="17"/>
    </location>
</feature>
<dbReference type="AlphaFoldDB" id="A0AAJ0GRZ6"/>
<feature type="compositionally biased region" description="Basic and acidic residues" evidence="1">
    <location>
        <begin position="117"/>
        <end position="159"/>
    </location>
</feature>
<reference evidence="3" key="1">
    <citation type="journal article" date="2023" name="Mol. Phylogenet. Evol.">
        <title>Genome-scale phylogeny and comparative genomics of the fungal order Sordariales.</title>
        <authorList>
            <person name="Hensen N."/>
            <person name="Bonometti L."/>
            <person name="Westerberg I."/>
            <person name="Brannstrom I.O."/>
            <person name="Guillou S."/>
            <person name="Cros-Aarteil S."/>
            <person name="Calhoun S."/>
            <person name="Haridas S."/>
            <person name="Kuo A."/>
            <person name="Mondo S."/>
            <person name="Pangilinan J."/>
            <person name="Riley R."/>
            <person name="LaButti K."/>
            <person name="Andreopoulos B."/>
            <person name="Lipzen A."/>
            <person name="Chen C."/>
            <person name="Yan M."/>
            <person name="Daum C."/>
            <person name="Ng V."/>
            <person name="Clum A."/>
            <person name="Steindorff A."/>
            <person name="Ohm R.A."/>
            <person name="Martin F."/>
            <person name="Silar P."/>
            <person name="Natvig D.O."/>
            <person name="Lalanne C."/>
            <person name="Gautier V."/>
            <person name="Ament-Velasquez S.L."/>
            <person name="Kruys A."/>
            <person name="Hutchinson M.I."/>
            <person name="Powell A.J."/>
            <person name="Barry K."/>
            <person name="Miller A.N."/>
            <person name="Grigoriev I.V."/>
            <person name="Debuchy R."/>
            <person name="Gladieux P."/>
            <person name="Hiltunen Thoren M."/>
            <person name="Johannesson H."/>
        </authorList>
    </citation>
    <scope>NUCLEOTIDE SEQUENCE</scope>
    <source>
        <strain evidence="3">CBS 333.67</strain>
    </source>
</reference>
<dbReference type="RefSeq" id="XP_062720819.1">
    <property type="nucleotide sequence ID" value="XM_062864943.1"/>
</dbReference>